<comment type="subcellular location">
    <subcellularLocation>
        <location evidence="1">Cell outer membrane</location>
    </subcellularLocation>
</comment>
<keyword evidence="7" id="KW-1185">Reference proteome</keyword>
<dbReference type="AlphaFoldDB" id="A0A0H4HZJ7"/>
<keyword evidence="2 3" id="KW-0472">Membrane</keyword>
<evidence type="ECO:0000256" key="2">
    <source>
        <dbReference type="ARBA" id="ARBA00023136"/>
    </source>
</evidence>
<dbReference type="InterPro" id="IPR050330">
    <property type="entry name" value="Bact_OuterMem_StrucFunc"/>
</dbReference>
<accession>A0A0H4HZJ7</accession>
<dbReference type="CDD" id="cd07185">
    <property type="entry name" value="OmpA_C-like"/>
    <property type="match status" value="1"/>
</dbReference>
<protein>
    <submittedName>
        <fullName evidence="6">Membrane protein</fullName>
    </submittedName>
</protein>
<dbReference type="Pfam" id="PF18393">
    <property type="entry name" value="MotY_N"/>
    <property type="match status" value="1"/>
</dbReference>
<dbReference type="Gene3D" id="3.30.1330.60">
    <property type="entry name" value="OmpA-like domain"/>
    <property type="match status" value="1"/>
</dbReference>
<dbReference type="SUPFAM" id="SSF103088">
    <property type="entry name" value="OmpA-like"/>
    <property type="match status" value="1"/>
</dbReference>
<dbReference type="InterPro" id="IPR041544">
    <property type="entry name" value="MotY_N"/>
</dbReference>
<evidence type="ECO:0000256" key="1">
    <source>
        <dbReference type="ARBA" id="ARBA00004442"/>
    </source>
</evidence>
<gene>
    <name evidence="6" type="ORF">ABA45_06440</name>
</gene>
<evidence type="ECO:0000313" key="7">
    <source>
        <dbReference type="Proteomes" id="UP000036406"/>
    </source>
</evidence>
<dbReference type="InterPro" id="IPR036737">
    <property type="entry name" value="OmpA-like_sf"/>
</dbReference>
<keyword evidence="4" id="KW-0732">Signal</keyword>
<dbReference type="PANTHER" id="PTHR30329:SF17">
    <property type="entry name" value="LIPOPROTEIN YFIB-RELATED"/>
    <property type="match status" value="1"/>
</dbReference>
<sequence>MALRMKLLTRCLPVALMVCPLLSAPALATSFGAGIENSQWYLSESVFECALVHEVPGYGRATFRHRAGESLLFSLEADTPLMRPGRGMLVAEAPSWRPGVAPRSLGLVTVPEGSRAVVLSAIQSMQVAYGLLDGLSPTLTRQSWFDAQLVRVHVSNINFASPFQGYLACAGNLLPANLDQLQGSQILFSSASVALNDADRRSLDKIVAYVLADSTVTAVLVDGHTDRTGSRIDNRKLAQDRAEVVAGYLKSQGVAESKITVRAHGDQFSASGNSAQNRRVVIRMEREGDSTQLQQASVTTEPDSG</sequence>
<dbReference type="STRING" id="330734.ABA45_06440"/>
<organism evidence="6 7">
    <name type="scientific">Marinobacter psychrophilus</name>
    <dbReference type="NCBI Taxonomy" id="330734"/>
    <lineage>
        <taxon>Bacteria</taxon>
        <taxon>Pseudomonadati</taxon>
        <taxon>Pseudomonadota</taxon>
        <taxon>Gammaproteobacteria</taxon>
        <taxon>Pseudomonadales</taxon>
        <taxon>Marinobacteraceae</taxon>
        <taxon>Marinobacter</taxon>
    </lineage>
</organism>
<dbReference type="Gene3D" id="2.60.40.2540">
    <property type="match status" value="1"/>
</dbReference>
<evidence type="ECO:0000313" key="6">
    <source>
        <dbReference type="EMBL" id="AKO52104.1"/>
    </source>
</evidence>
<dbReference type="Pfam" id="PF00691">
    <property type="entry name" value="OmpA"/>
    <property type="match status" value="1"/>
</dbReference>
<dbReference type="Proteomes" id="UP000036406">
    <property type="component" value="Chromosome"/>
</dbReference>
<feature type="signal peptide" evidence="4">
    <location>
        <begin position="1"/>
        <end position="28"/>
    </location>
</feature>
<feature type="chain" id="PRO_5005205945" evidence="4">
    <location>
        <begin position="29"/>
        <end position="305"/>
    </location>
</feature>
<dbReference type="PRINTS" id="PR01021">
    <property type="entry name" value="OMPADOMAIN"/>
</dbReference>
<dbReference type="InterPro" id="IPR006665">
    <property type="entry name" value="OmpA-like"/>
</dbReference>
<name>A0A0H4HZJ7_9GAMM</name>
<dbReference type="KEGG" id="mpq:ABA45_06440"/>
<dbReference type="PROSITE" id="PS51123">
    <property type="entry name" value="OMPA_2"/>
    <property type="match status" value="1"/>
</dbReference>
<dbReference type="InterPro" id="IPR006664">
    <property type="entry name" value="OMP_bac"/>
</dbReference>
<dbReference type="GO" id="GO:0009279">
    <property type="term" value="C:cell outer membrane"/>
    <property type="evidence" value="ECO:0007669"/>
    <property type="project" value="UniProtKB-SubCell"/>
</dbReference>
<evidence type="ECO:0000256" key="3">
    <source>
        <dbReference type="PROSITE-ProRule" id="PRU00473"/>
    </source>
</evidence>
<proteinExistence type="predicted"/>
<evidence type="ECO:0000256" key="4">
    <source>
        <dbReference type="SAM" id="SignalP"/>
    </source>
</evidence>
<dbReference type="EMBL" id="CP011494">
    <property type="protein sequence ID" value="AKO52104.1"/>
    <property type="molecule type" value="Genomic_DNA"/>
</dbReference>
<dbReference type="PATRIC" id="fig|330734.3.peg.1362"/>
<reference evidence="6 7" key="1">
    <citation type="submission" date="2015-05" db="EMBL/GenBank/DDBJ databases">
        <title>Complete genome of Marinobacter psychrophilus strain 20041T isolated from sea-ice of the Canadian Basin.</title>
        <authorList>
            <person name="Song L."/>
            <person name="Ren L."/>
            <person name="Yu Y."/>
            <person name="Wang X."/>
        </authorList>
    </citation>
    <scope>NUCLEOTIDE SEQUENCE [LARGE SCALE GENOMIC DNA]</scope>
    <source>
        <strain evidence="6 7">20041</strain>
    </source>
</reference>
<dbReference type="PANTHER" id="PTHR30329">
    <property type="entry name" value="STATOR ELEMENT OF FLAGELLAR MOTOR COMPLEX"/>
    <property type="match status" value="1"/>
</dbReference>
<evidence type="ECO:0000259" key="5">
    <source>
        <dbReference type="PROSITE" id="PS51123"/>
    </source>
</evidence>
<feature type="domain" description="OmpA-like" evidence="5">
    <location>
        <begin position="175"/>
        <end position="288"/>
    </location>
</feature>
<dbReference type="PRINTS" id="PR01023">
    <property type="entry name" value="NAFLGMOTY"/>
</dbReference>